<comment type="similarity">
    <text evidence="2">Belongs to the 2H phosphoesterase superfamily. ThpR family.</text>
</comment>
<comment type="catalytic activity">
    <reaction evidence="2">
        <text>a 3'-end 2',3'-cyclophospho-ribonucleotide-RNA + H2O = a 3'-end 2'-phospho-ribonucleotide-RNA + H(+)</text>
        <dbReference type="Rhea" id="RHEA:11828"/>
        <dbReference type="Rhea" id="RHEA-COMP:10464"/>
        <dbReference type="Rhea" id="RHEA-COMP:17353"/>
        <dbReference type="ChEBI" id="CHEBI:15377"/>
        <dbReference type="ChEBI" id="CHEBI:15378"/>
        <dbReference type="ChEBI" id="CHEBI:83064"/>
        <dbReference type="ChEBI" id="CHEBI:173113"/>
        <dbReference type="EC" id="3.1.4.58"/>
    </reaction>
</comment>
<name>A0A0F4PS14_9GAMM</name>
<feature type="active site" description="Proton acceptor" evidence="2">
    <location>
        <position position="127"/>
    </location>
</feature>
<feature type="active site" description="Proton donor" evidence="2">
    <location>
        <position position="45"/>
    </location>
</feature>
<dbReference type="InterPro" id="IPR009097">
    <property type="entry name" value="Cyclic_Pdiesterase"/>
</dbReference>
<dbReference type="Gene3D" id="3.90.1140.10">
    <property type="entry name" value="Cyclic phosphodiesterase"/>
    <property type="match status" value="1"/>
</dbReference>
<dbReference type="eggNOG" id="COG1514">
    <property type="taxonomic scope" value="Bacteria"/>
</dbReference>
<dbReference type="EC" id="3.1.4.58" evidence="2"/>
<dbReference type="Proteomes" id="UP000033664">
    <property type="component" value="Unassembled WGS sequence"/>
</dbReference>
<keyword evidence="5" id="KW-1185">Reference proteome</keyword>
<feature type="domain" description="Phosphoesterase HXTX" evidence="3">
    <location>
        <begin position="37"/>
        <end position="86"/>
    </location>
</feature>
<proteinExistence type="inferred from homology"/>
<dbReference type="SUPFAM" id="SSF55144">
    <property type="entry name" value="LigT-like"/>
    <property type="match status" value="1"/>
</dbReference>
<dbReference type="Pfam" id="PF02834">
    <property type="entry name" value="LigT_PEase"/>
    <property type="match status" value="2"/>
</dbReference>
<dbReference type="InterPro" id="IPR014051">
    <property type="entry name" value="Phosphoesterase_HXTX"/>
</dbReference>
<sequence length="177" mass="20475">MASSLSSRRLFFALGLSNEAKSSLAHWLQHHVIADKAFTQSRNWHLTLLFLGNTPLNTEAALIKEVRALKLRKFNLKVADIDWWPSNGIFHLRPSSPPDALFILHNGLKEIAQKHYIEDPHRRYRPHITLARNCKAMPTVAQPMPAFDMQVHSFTLFESTHDEQGLVYRPIEYFTLY</sequence>
<dbReference type="InterPro" id="IPR004175">
    <property type="entry name" value="RNA_CPDase"/>
</dbReference>
<keyword evidence="1 2" id="KW-0378">Hydrolase</keyword>
<evidence type="ECO:0000313" key="4">
    <source>
        <dbReference type="EMBL" id="KJZ02279.1"/>
    </source>
</evidence>
<evidence type="ECO:0000259" key="3">
    <source>
        <dbReference type="Pfam" id="PF02834"/>
    </source>
</evidence>
<dbReference type="AlphaFoldDB" id="A0A0F4PS14"/>
<dbReference type="GO" id="GO:0008664">
    <property type="term" value="F:RNA 2',3'-cyclic 3'-phosphodiesterase activity"/>
    <property type="evidence" value="ECO:0007669"/>
    <property type="project" value="UniProtKB-EC"/>
</dbReference>
<dbReference type="EMBL" id="JXXZ01000001">
    <property type="protein sequence ID" value="KJZ02279.1"/>
    <property type="molecule type" value="Genomic_DNA"/>
</dbReference>
<organism evidence="4 5">
    <name type="scientific">Pseudoalteromonas ruthenica</name>
    <dbReference type="NCBI Taxonomy" id="151081"/>
    <lineage>
        <taxon>Bacteria</taxon>
        <taxon>Pseudomonadati</taxon>
        <taxon>Pseudomonadota</taxon>
        <taxon>Gammaproteobacteria</taxon>
        <taxon>Alteromonadales</taxon>
        <taxon>Pseudoalteromonadaceae</taxon>
        <taxon>Pseudoalteromonas</taxon>
    </lineage>
</organism>
<gene>
    <name evidence="4" type="ORF">TW72_01025</name>
</gene>
<evidence type="ECO:0000256" key="1">
    <source>
        <dbReference type="ARBA" id="ARBA00022801"/>
    </source>
</evidence>
<dbReference type="PANTHER" id="PTHR35561">
    <property type="entry name" value="RNA 2',3'-CYCLIC PHOSPHODIESTERASE"/>
    <property type="match status" value="1"/>
</dbReference>
<comment type="function">
    <text evidence="2">Hydrolyzes RNA 2',3'-cyclic phosphodiester to an RNA 2'-phosphomonoester.</text>
</comment>
<evidence type="ECO:0000256" key="2">
    <source>
        <dbReference type="HAMAP-Rule" id="MF_01940"/>
    </source>
</evidence>
<feature type="short sequence motif" description="HXTX 2" evidence="2">
    <location>
        <begin position="127"/>
        <end position="130"/>
    </location>
</feature>
<dbReference type="RefSeq" id="WP_045979010.1">
    <property type="nucleotide sequence ID" value="NZ_JXXY01000005.1"/>
</dbReference>
<evidence type="ECO:0000313" key="5">
    <source>
        <dbReference type="Proteomes" id="UP000033664"/>
    </source>
</evidence>
<dbReference type="PANTHER" id="PTHR35561:SF1">
    <property type="entry name" value="RNA 2',3'-CYCLIC PHOSPHODIESTERASE"/>
    <property type="match status" value="1"/>
</dbReference>
<reference evidence="4 5" key="1">
    <citation type="journal article" date="2015" name="BMC Genomics">
        <title>Genome mining reveals unlocked bioactive potential of marine Gram-negative bacteria.</title>
        <authorList>
            <person name="Machado H."/>
            <person name="Sonnenschein E.C."/>
            <person name="Melchiorsen J."/>
            <person name="Gram L."/>
        </authorList>
    </citation>
    <scope>NUCLEOTIDE SEQUENCE [LARGE SCALE GENOMIC DNA]</scope>
    <source>
        <strain evidence="4 5">S3137</strain>
    </source>
</reference>
<dbReference type="GeneID" id="58227067"/>
<feature type="domain" description="Phosphoesterase HXTX" evidence="3">
    <location>
        <begin position="94"/>
        <end position="168"/>
    </location>
</feature>
<feature type="short sequence motif" description="HXTX 1" evidence="2">
    <location>
        <begin position="45"/>
        <end position="48"/>
    </location>
</feature>
<dbReference type="GO" id="GO:0004113">
    <property type="term" value="F:2',3'-cyclic-nucleotide 3'-phosphodiesterase activity"/>
    <property type="evidence" value="ECO:0007669"/>
    <property type="project" value="InterPro"/>
</dbReference>
<dbReference type="NCBIfam" id="TIGR02258">
    <property type="entry name" value="2_5_ligase"/>
    <property type="match status" value="1"/>
</dbReference>
<comment type="caution">
    <text evidence="4">The sequence shown here is derived from an EMBL/GenBank/DDBJ whole genome shotgun (WGS) entry which is preliminary data.</text>
</comment>
<dbReference type="PATRIC" id="fig|151081.8.peg.1383"/>
<protein>
    <recommendedName>
        <fullName evidence="2">RNA 2',3'-cyclic phosphodiesterase</fullName>
        <shortName evidence="2">RNA 2',3'-CPDase</shortName>
        <ecNumber evidence="2">3.1.4.58</ecNumber>
    </recommendedName>
</protein>
<dbReference type="OrthoDB" id="7061261at2"/>
<accession>A0A0F4PS14</accession>
<dbReference type="HAMAP" id="MF_01940">
    <property type="entry name" value="RNA_CPDase"/>
    <property type="match status" value="1"/>
</dbReference>